<gene>
    <name evidence="1" type="ORF">MENTE1834_LOCUS31733</name>
</gene>
<sequence length="92" mass="10575">MGFQISPSPHSSPLDFLLVTYLAKIIIKSHLFLALFTLSILIIQYLISAFKKFSFLNAMIYNYFSSTNLSFQKIIKISHHLDFLLPSDFLLS</sequence>
<accession>A0ACB0ZZM7</accession>
<keyword evidence="2" id="KW-1185">Reference proteome</keyword>
<dbReference type="EMBL" id="CAVMJV010000053">
    <property type="protein sequence ID" value="CAK5084341.1"/>
    <property type="molecule type" value="Genomic_DNA"/>
</dbReference>
<comment type="caution">
    <text evidence="1">The sequence shown here is derived from an EMBL/GenBank/DDBJ whole genome shotgun (WGS) entry which is preliminary data.</text>
</comment>
<evidence type="ECO:0000313" key="2">
    <source>
        <dbReference type="Proteomes" id="UP001497535"/>
    </source>
</evidence>
<dbReference type="Proteomes" id="UP001497535">
    <property type="component" value="Unassembled WGS sequence"/>
</dbReference>
<organism evidence="1 2">
    <name type="scientific">Meloidogyne enterolobii</name>
    <name type="common">Root-knot nematode worm</name>
    <name type="synonym">Meloidogyne mayaguensis</name>
    <dbReference type="NCBI Taxonomy" id="390850"/>
    <lineage>
        <taxon>Eukaryota</taxon>
        <taxon>Metazoa</taxon>
        <taxon>Ecdysozoa</taxon>
        <taxon>Nematoda</taxon>
        <taxon>Chromadorea</taxon>
        <taxon>Rhabditida</taxon>
        <taxon>Tylenchina</taxon>
        <taxon>Tylenchomorpha</taxon>
        <taxon>Tylenchoidea</taxon>
        <taxon>Meloidogynidae</taxon>
        <taxon>Meloidogyninae</taxon>
        <taxon>Meloidogyne</taxon>
    </lineage>
</organism>
<reference evidence="1" key="1">
    <citation type="submission" date="2023-11" db="EMBL/GenBank/DDBJ databases">
        <authorList>
            <person name="Poullet M."/>
        </authorList>
    </citation>
    <scope>NUCLEOTIDE SEQUENCE</scope>
    <source>
        <strain evidence="1">E1834</strain>
    </source>
</reference>
<proteinExistence type="predicted"/>
<evidence type="ECO:0000313" key="1">
    <source>
        <dbReference type="EMBL" id="CAK5084341.1"/>
    </source>
</evidence>
<name>A0ACB0ZZM7_MELEN</name>
<protein>
    <submittedName>
        <fullName evidence="1">Uncharacterized protein</fullName>
    </submittedName>
</protein>